<keyword evidence="6 13" id="KW-0949">S-adenosyl-L-methionine</keyword>
<dbReference type="EMBL" id="CM004466">
    <property type="protein sequence ID" value="OCT99725.1"/>
    <property type="molecule type" value="Genomic_DNA"/>
</dbReference>
<dbReference type="Gene3D" id="2.70.160.11">
    <property type="entry name" value="Hnrnp arginine n-methyltransferase1"/>
    <property type="match status" value="2"/>
</dbReference>
<evidence type="ECO:0000313" key="15">
    <source>
        <dbReference type="EMBL" id="OCT99725.1"/>
    </source>
</evidence>
<dbReference type="FunFam" id="2.70.160.11:FF:000045">
    <property type="entry name" value="Protein arginine N-methyltransferase 9"/>
    <property type="match status" value="1"/>
</dbReference>
<dbReference type="EC" id="2.1.1.320" evidence="2"/>
<dbReference type="GO" id="GO:0005634">
    <property type="term" value="C:nucleus"/>
    <property type="evidence" value="ECO:0007669"/>
    <property type="project" value="TreeGrafter"/>
</dbReference>
<evidence type="ECO:0000259" key="14">
    <source>
        <dbReference type="Pfam" id="PF22528"/>
    </source>
</evidence>
<evidence type="ECO:0000313" key="16">
    <source>
        <dbReference type="Proteomes" id="UP000694892"/>
    </source>
</evidence>
<dbReference type="GO" id="GO:0035243">
    <property type="term" value="F:protein-arginine omega-N symmetric methyltransferase activity"/>
    <property type="evidence" value="ECO:0007669"/>
    <property type="project" value="UniProtKB-EC"/>
</dbReference>
<dbReference type="InterPro" id="IPR055135">
    <property type="entry name" value="PRMT_dom"/>
</dbReference>
<dbReference type="Gene3D" id="1.25.40.10">
    <property type="entry name" value="Tetratricopeptide repeat domain"/>
    <property type="match status" value="1"/>
</dbReference>
<dbReference type="Gene3D" id="3.40.50.150">
    <property type="entry name" value="Vaccinia Virus protein VP39"/>
    <property type="match status" value="2"/>
</dbReference>
<dbReference type="InterPro" id="IPR011990">
    <property type="entry name" value="TPR-like_helical_dom_sf"/>
</dbReference>
<dbReference type="PANTHER" id="PTHR11006">
    <property type="entry name" value="PROTEIN ARGININE N-METHYLTRANSFERASE"/>
    <property type="match status" value="1"/>
</dbReference>
<dbReference type="Pfam" id="PF06325">
    <property type="entry name" value="PrmA"/>
    <property type="match status" value="1"/>
</dbReference>
<dbReference type="GO" id="GO:0005737">
    <property type="term" value="C:cytoplasm"/>
    <property type="evidence" value="ECO:0007669"/>
    <property type="project" value="UniProtKB-SubCell"/>
</dbReference>
<dbReference type="GO" id="GO:0032259">
    <property type="term" value="P:methylation"/>
    <property type="evidence" value="ECO:0007669"/>
    <property type="project" value="UniProtKB-KW"/>
</dbReference>
<feature type="repeat" description="TPR" evidence="12">
    <location>
        <begin position="88"/>
        <end position="121"/>
    </location>
</feature>
<dbReference type="FunFam" id="3.40.50.150:FF:000384">
    <property type="entry name" value="Protein arginine methyltransferase 9"/>
    <property type="match status" value="1"/>
</dbReference>
<dbReference type="InterPro" id="IPR019734">
    <property type="entry name" value="TPR_rpt"/>
</dbReference>
<evidence type="ECO:0000256" key="6">
    <source>
        <dbReference type="ARBA" id="ARBA00022691"/>
    </source>
</evidence>
<evidence type="ECO:0000256" key="13">
    <source>
        <dbReference type="PROSITE-ProRule" id="PRU01015"/>
    </source>
</evidence>
<evidence type="ECO:0000256" key="3">
    <source>
        <dbReference type="ARBA" id="ARBA00022490"/>
    </source>
</evidence>
<dbReference type="OrthoDB" id="5980806at2759"/>
<evidence type="ECO:0000256" key="2">
    <source>
        <dbReference type="ARBA" id="ARBA00011935"/>
    </source>
</evidence>
<comment type="subcellular location">
    <subcellularLocation>
        <location evidence="1">Cytoplasm</location>
    </subcellularLocation>
</comment>
<dbReference type="SUPFAM" id="SSF53335">
    <property type="entry name" value="S-adenosyl-L-methionine-dependent methyltransferases"/>
    <property type="match status" value="2"/>
</dbReference>
<evidence type="ECO:0000256" key="7">
    <source>
        <dbReference type="ARBA" id="ARBA00022737"/>
    </source>
</evidence>
<dbReference type="Pfam" id="PF22528">
    <property type="entry name" value="PRMT_C"/>
    <property type="match status" value="2"/>
</dbReference>
<reference evidence="16" key="1">
    <citation type="journal article" date="2016" name="Nature">
        <title>Genome evolution in the allotetraploid frog Xenopus laevis.</title>
        <authorList>
            <person name="Session A.M."/>
            <person name="Uno Y."/>
            <person name="Kwon T."/>
            <person name="Chapman J.A."/>
            <person name="Toyoda A."/>
            <person name="Takahashi S."/>
            <person name="Fukui A."/>
            <person name="Hikosaka A."/>
            <person name="Suzuki A."/>
            <person name="Kondo M."/>
            <person name="van Heeringen S.J."/>
            <person name="Quigley I."/>
            <person name="Heinz S."/>
            <person name="Ogino H."/>
            <person name="Ochi H."/>
            <person name="Hellsten U."/>
            <person name="Lyons J.B."/>
            <person name="Simakov O."/>
            <person name="Putnam N."/>
            <person name="Stites J."/>
            <person name="Kuroki Y."/>
            <person name="Tanaka T."/>
            <person name="Michiue T."/>
            <person name="Watanabe M."/>
            <person name="Bogdanovic O."/>
            <person name="Lister R."/>
            <person name="Georgiou G."/>
            <person name="Paranjpe S.S."/>
            <person name="van Kruijsbergen I."/>
            <person name="Shu S."/>
            <person name="Carlson J."/>
            <person name="Kinoshita T."/>
            <person name="Ohta Y."/>
            <person name="Mawaribuchi S."/>
            <person name="Jenkins J."/>
            <person name="Grimwood J."/>
            <person name="Schmutz J."/>
            <person name="Mitros T."/>
            <person name="Mozaffari S.V."/>
            <person name="Suzuki Y."/>
            <person name="Haramoto Y."/>
            <person name="Yamamoto T.S."/>
            <person name="Takagi C."/>
            <person name="Heald R."/>
            <person name="Miller K."/>
            <person name="Haudenschild C."/>
            <person name="Kitzman J."/>
            <person name="Nakayama T."/>
            <person name="Izutsu Y."/>
            <person name="Robert J."/>
            <person name="Fortriede J."/>
            <person name="Burns K."/>
            <person name="Lotay V."/>
            <person name="Karimi K."/>
            <person name="Yasuoka Y."/>
            <person name="Dichmann D.S."/>
            <person name="Flajnik M.F."/>
            <person name="Houston D.W."/>
            <person name="Shendure J."/>
            <person name="DuPasquier L."/>
            <person name="Vize P.D."/>
            <person name="Zorn A.M."/>
            <person name="Ito M."/>
            <person name="Marcotte E.M."/>
            <person name="Wallingford J.B."/>
            <person name="Ito Y."/>
            <person name="Asashima M."/>
            <person name="Ueno N."/>
            <person name="Matsuda Y."/>
            <person name="Veenstra G.J."/>
            <person name="Fujiyama A."/>
            <person name="Harland R.M."/>
            <person name="Taira M."/>
            <person name="Rokhsar D.S."/>
        </authorList>
    </citation>
    <scope>NUCLEOTIDE SEQUENCE [LARGE SCALE GENOMIC DNA]</scope>
    <source>
        <strain evidence="16">J</strain>
    </source>
</reference>
<accession>A0A974I368</accession>
<dbReference type="FunFam" id="3.40.50.150:FF:000078">
    <property type="entry name" value="Protein arginine methyltransferase 9"/>
    <property type="match status" value="1"/>
</dbReference>
<evidence type="ECO:0000256" key="8">
    <source>
        <dbReference type="ARBA" id="ARBA00022803"/>
    </source>
</evidence>
<keyword evidence="8 12" id="KW-0802">TPR repeat</keyword>
<dbReference type="PROSITE" id="PS50005">
    <property type="entry name" value="TPR"/>
    <property type="match status" value="1"/>
</dbReference>
<gene>
    <name evidence="15" type="ORF">XELAEV_18005506mg</name>
</gene>
<dbReference type="InterPro" id="IPR029063">
    <property type="entry name" value="SAM-dependent_MTases_sf"/>
</dbReference>
<feature type="domain" description="Protein arginine N-methyltransferase" evidence="14">
    <location>
        <begin position="350"/>
        <end position="446"/>
    </location>
</feature>
<keyword evidence="4 13" id="KW-0489">Methyltransferase</keyword>
<dbReference type="FunFam" id="2.70.160.11:FF:000006">
    <property type="entry name" value="Protein arginine methyltransferase 9"/>
    <property type="match status" value="1"/>
</dbReference>
<comment type="catalytic activity">
    <reaction evidence="9">
        <text>L-arginyl-[protein] + 2 S-adenosyl-L-methionine = N(omega),N(omega)'-dimethyl-L-arginyl-[protein] + 2 S-adenosyl-L-homocysteine + 2 H(+)</text>
        <dbReference type="Rhea" id="RHEA:48108"/>
        <dbReference type="Rhea" id="RHEA-COMP:10532"/>
        <dbReference type="Rhea" id="RHEA-COMP:11992"/>
        <dbReference type="ChEBI" id="CHEBI:15378"/>
        <dbReference type="ChEBI" id="CHEBI:29965"/>
        <dbReference type="ChEBI" id="CHEBI:57856"/>
        <dbReference type="ChEBI" id="CHEBI:59789"/>
        <dbReference type="ChEBI" id="CHEBI:88221"/>
        <dbReference type="EC" id="2.1.1.320"/>
    </reaction>
</comment>
<evidence type="ECO:0000256" key="10">
    <source>
        <dbReference type="ARBA" id="ARBA00069513"/>
    </source>
</evidence>
<dbReference type="KEGG" id="xla:779342"/>
<evidence type="ECO:0000256" key="12">
    <source>
        <dbReference type="PROSITE-ProRule" id="PRU00339"/>
    </source>
</evidence>
<keyword evidence="7" id="KW-0677">Repeat</keyword>
<dbReference type="PANTHER" id="PTHR11006:SF60">
    <property type="entry name" value="PROTEIN ARGININE N-METHYLTRANSFERASE 9"/>
    <property type="match status" value="1"/>
</dbReference>
<evidence type="ECO:0000256" key="5">
    <source>
        <dbReference type="ARBA" id="ARBA00022679"/>
    </source>
</evidence>
<evidence type="ECO:0000256" key="1">
    <source>
        <dbReference type="ARBA" id="ARBA00004496"/>
    </source>
</evidence>
<dbReference type="CDD" id="cd02440">
    <property type="entry name" value="AdoMet_MTases"/>
    <property type="match status" value="1"/>
</dbReference>
<dbReference type="PROSITE" id="PS51678">
    <property type="entry name" value="SAM_MT_PRMT"/>
    <property type="match status" value="2"/>
</dbReference>
<proteinExistence type="predicted"/>
<dbReference type="FunFam" id="1.25.40.10:FF:000138">
    <property type="entry name" value="Protein arginine methyltransferase 9"/>
    <property type="match status" value="1"/>
</dbReference>
<dbReference type="OMA" id="CQNEMSS"/>
<organism evidence="15 16">
    <name type="scientific">Xenopus laevis</name>
    <name type="common">African clawed frog</name>
    <dbReference type="NCBI Taxonomy" id="8355"/>
    <lineage>
        <taxon>Eukaryota</taxon>
        <taxon>Metazoa</taxon>
        <taxon>Chordata</taxon>
        <taxon>Craniata</taxon>
        <taxon>Vertebrata</taxon>
        <taxon>Euteleostomi</taxon>
        <taxon>Amphibia</taxon>
        <taxon>Batrachia</taxon>
        <taxon>Anura</taxon>
        <taxon>Pipoidea</taxon>
        <taxon>Pipidae</taxon>
        <taxon>Xenopodinae</taxon>
        <taxon>Xenopus</taxon>
        <taxon>Xenopus</taxon>
    </lineage>
</organism>
<dbReference type="AlphaFoldDB" id="A0A974I368"/>
<evidence type="ECO:0000256" key="11">
    <source>
        <dbReference type="ARBA" id="ARBA00076152"/>
    </source>
</evidence>
<protein>
    <recommendedName>
        <fullName evidence="10">Protein arginine N-methyltransferase 9</fullName>
        <ecNumber evidence="2">2.1.1.320</ecNumber>
    </recommendedName>
    <alternativeName>
        <fullName evidence="11">Protein arginine N-methyltransferase 10</fullName>
    </alternativeName>
</protein>
<evidence type="ECO:0000256" key="4">
    <source>
        <dbReference type="ARBA" id="ARBA00022603"/>
    </source>
</evidence>
<dbReference type="SMR" id="A0A974I368"/>
<name>A0A974I368_XENLA</name>
<dbReference type="Proteomes" id="UP000694892">
    <property type="component" value="Chromosome 1L"/>
</dbReference>
<sequence>MAGQAASKRRLISRSLQSADICLQHQDYGTAYAHLLLVLTLAPEQKEALKEMFQYSLFKWAEELYALNRSQDLFNCYEQALELFPIDDVICNSMGEHLFRLGFRDEAAGYFYKALKLNPSSAEAKENFYRVANWLIERWHFIMLNDTKRNLMYRAAIQNAIQNGCKTVLDIGTGTGILSMFAKKAGAPFVYACELSKTMYELACEIVTANQMDGHIKLLHMKSHDIQIPEHIPERVSLVVTETVDAGLFGEGIVETLIHAWKNLLLQPKPKDGRVEAYGKVIPSSAVIYGMAVECPEIRRHYSVGVTEVAGIKLGDAVKFCSPIHSSHGPDDVTEPYTTEKMSRVPGGYKALSQPFQVMTVDFNSLQALEYIASGKSNRISVPVYQQGQFDCFITWFALQLDNEHSLSTEPSEETCWEQAVFPVQKLPDEGCLVNTGDTIVVDVSCPDCYLRLDLSTIVLSESSCDQTENMVMGNETDICDALANLHTTTNKGNMQELCILEPGEIALLNNAVYHESFMAAISKVIGSLELKESCSVVRNSQEQDVNFAQPVSEDRLHVLDVSEGFSILPLIAAKLGKVKAFSSVEKEQHRVALEKLSVINDLNNNESLEFCLSQLETDDGAAQKPKSDKMWSIIILDVIETCGLIRQDLLEKAAIARCLLEPGGKIFPHAVVMQGMLIESKTLLHEGSVQGNEPTLGFLIAPFINRFKVPAHVFLNLSTVPCIPLSEQFELLRLDLMNPCSNNQSSSVMRIKVNICRSGQVTAVTFWYHIHIDEAISLDTSSEASHWKQAAYVLETPTCVLEGEELLLEVQFQNSSMSMKLTRPLQ</sequence>
<dbReference type="InterPro" id="IPR025799">
    <property type="entry name" value="Arg_MeTrfase"/>
</dbReference>
<keyword evidence="5 13" id="KW-0808">Transferase</keyword>
<feature type="domain" description="Protein arginine N-methyltransferase" evidence="14">
    <location>
        <begin position="726"/>
        <end position="819"/>
    </location>
</feature>
<evidence type="ECO:0000256" key="9">
    <source>
        <dbReference type="ARBA" id="ARBA00048612"/>
    </source>
</evidence>
<dbReference type="GO" id="GO:0042054">
    <property type="term" value="F:histone methyltransferase activity"/>
    <property type="evidence" value="ECO:0007669"/>
    <property type="project" value="TreeGrafter"/>
</dbReference>
<dbReference type="SUPFAM" id="SSF48452">
    <property type="entry name" value="TPR-like"/>
    <property type="match status" value="1"/>
</dbReference>
<keyword evidence="3" id="KW-0963">Cytoplasm</keyword>